<keyword evidence="2" id="KW-0539">Nucleus</keyword>
<evidence type="ECO:0000256" key="2">
    <source>
        <dbReference type="RuleBase" id="RU369002"/>
    </source>
</evidence>
<comment type="caution">
    <text evidence="4">The sequence shown here is derived from an EMBL/GenBank/DDBJ whole genome shotgun (WGS) entry which is preliminary data.</text>
</comment>
<dbReference type="Gene3D" id="3.10.450.50">
    <property type="match status" value="1"/>
</dbReference>
<dbReference type="OrthoDB" id="6507044at2759"/>
<dbReference type="Proteomes" id="UP000355283">
    <property type="component" value="Unassembled WGS sequence"/>
</dbReference>
<dbReference type="InterPro" id="IPR002075">
    <property type="entry name" value="NTF2_dom"/>
</dbReference>
<keyword evidence="2" id="KW-0813">Transport</keyword>
<evidence type="ECO:0000313" key="4">
    <source>
        <dbReference type="EMBL" id="TFJ81704.1"/>
    </source>
</evidence>
<comment type="function">
    <text evidence="2">Has a role in nuclear-cytoplasmic transport of proteins and mRNAs.</text>
</comment>
<dbReference type="GO" id="GO:0005635">
    <property type="term" value="C:nuclear envelope"/>
    <property type="evidence" value="ECO:0007669"/>
    <property type="project" value="UniProtKB-ARBA"/>
</dbReference>
<dbReference type="CDD" id="cd00780">
    <property type="entry name" value="NTF2"/>
    <property type="match status" value="1"/>
</dbReference>
<keyword evidence="2" id="KW-0653">Protein transport</keyword>
<reference evidence="4 5" key="1">
    <citation type="submission" date="2019-01" db="EMBL/GenBank/DDBJ databases">
        <title>Nuclear Genome Assembly of the Microalgal Biofuel strain Nannochloropsis salina CCMP1776.</title>
        <authorList>
            <person name="Hovde B."/>
        </authorList>
    </citation>
    <scope>NUCLEOTIDE SEQUENCE [LARGE SCALE GENOMIC DNA]</scope>
    <source>
        <strain evidence="4 5">CCMP1776</strain>
    </source>
</reference>
<dbReference type="InterPro" id="IPR018222">
    <property type="entry name" value="Nuclear_transport_factor_2_euk"/>
</dbReference>
<dbReference type="GO" id="GO:0051028">
    <property type="term" value="P:mRNA transport"/>
    <property type="evidence" value="ECO:0007669"/>
    <property type="project" value="UniProtKB-UniRule"/>
</dbReference>
<dbReference type="PANTHER" id="PTHR12612">
    <property type="entry name" value="NUCLEAR TRANSPORT FACTOR 2"/>
    <property type="match status" value="1"/>
</dbReference>
<organism evidence="4 5">
    <name type="scientific">Nannochloropsis salina CCMP1776</name>
    <dbReference type="NCBI Taxonomy" id="1027361"/>
    <lineage>
        <taxon>Eukaryota</taxon>
        <taxon>Sar</taxon>
        <taxon>Stramenopiles</taxon>
        <taxon>Ochrophyta</taxon>
        <taxon>Eustigmatophyceae</taxon>
        <taxon>Eustigmatales</taxon>
        <taxon>Monodopsidaceae</taxon>
        <taxon>Microchloropsis</taxon>
        <taxon>Microchloropsis salina</taxon>
    </lineage>
</organism>
<dbReference type="EMBL" id="SDOX01000122">
    <property type="protein sequence ID" value="TFJ81704.1"/>
    <property type="molecule type" value="Genomic_DNA"/>
</dbReference>
<comment type="subcellular location">
    <subcellularLocation>
        <location evidence="2">Cytoplasm</location>
    </subcellularLocation>
    <subcellularLocation>
        <location evidence="2">Nucleus</location>
    </subcellularLocation>
</comment>
<dbReference type="InterPro" id="IPR032710">
    <property type="entry name" value="NTF2-like_dom_sf"/>
</dbReference>
<feature type="domain" description="NTF2" evidence="3">
    <location>
        <begin position="6"/>
        <end position="118"/>
    </location>
</feature>
<dbReference type="Pfam" id="PF02136">
    <property type="entry name" value="NTF2"/>
    <property type="match status" value="1"/>
</dbReference>
<keyword evidence="5" id="KW-1185">Reference proteome</keyword>
<dbReference type="AlphaFoldDB" id="A0A4D9CT23"/>
<proteinExistence type="predicted"/>
<evidence type="ECO:0000259" key="3">
    <source>
        <dbReference type="PROSITE" id="PS50177"/>
    </source>
</evidence>
<evidence type="ECO:0000256" key="1">
    <source>
        <dbReference type="ARBA" id="ARBA00022490"/>
    </source>
</evidence>
<name>A0A4D9CT23_9STRA</name>
<dbReference type="PROSITE" id="PS50177">
    <property type="entry name" value="NTF2_DOMAIN"/>
    <property type="match status" value="1"/>
</dbReference>
<dbReference type="FunFam" id="3.10.450.50:FF:000005">
    <property type="entry name" value="Nuclear transport factor 2"/>
    <property type="match status" value="1"/>
</dbReference>
<gene>
    <name evidence="4" type="ORF">NSK_006953</name>
</gene>
<protein>
    <recommendedName>
        <fullName evidence="2">Nuclear transport factor 2</fullName>
        <shortName evidence="2">NTF-2</shortName>
    </recommendedName>
</protein>
<dbReference type="GO" id="GO:0006606">
    <property type="term" value="P:protein import into nucleus"/>
    <property type="evidence" value="ECO:0007669"/>
    <property type="project" value="UniProtKB-ARBA"/>
</dbReference>
<dbReference type="GO" id="GO:0005737">
    <property type="term" value="C:cytoplasm"/>
    <property type="evidence" value="ECO:0007669"/>
    <property type="project" value="UniProtKB-SubCell"/>
</dbReference>
<dbReference type="SUPFAM" id="SSF54427">
    <property type="entry name" value="NTF2-like"/>
    <property type="match status" value="1"/>
</dbReference>
<keyword evidence="1 2" id="KW-0963">Cytoplasm</keyword>
<dbReference type="InterPro" id="IPR045875">
    <property type="entry name" value="NTF2"/>
</dbReference>
<evidence type="ECO:0000313" key="5">
    <source>
        <dbReference type="Proteomes" id="UP000355283"/>
    </source>
</evidence>
<accession>A0A4D9CT23</accession>
<sequence length="121" mass="13302">MSADEIAGAFAQHYYGTLDSNIAGLGALYRDASMLTFEGQQFMGGTNISQKMAGLGKLVHNVQRFDVQPSLDPSNLIIAVVGQVKLDGQENPLHFSEFFQLVASSPGQYYIHNQIFRLNYA</sequence>